<evidence type="ECO:0000259" key="8">
    <source>
        <dbReference type="Pfam" id="PF00892"/>
    </source>
</evidence>
<accession>A0A317KX30</accession>
<sequence length="301" mass="33886">MGDNQIYPYIAIVIGVISLSTAAVFVKLAGDVPPSIIANYRLLLAAFLMLPYVVVKKRQEIKMLKKKEWILTILAGISLAIHFIVWFESLQYTSVASSVVLVTLQPIFAFIGTYFFFHERFSSGTIISMFIAIFGSIIIAWGDVQIAGKALYGDLLAILGAIFITAYFLFGQRVRKKVSMMTYTCIAYSIGAIMLIMYNMILKNSFFHYTSFEWSIFVFIAIIPTIFGLNLLNWSLKWVSSSVISMGIVFEPVGAAILAYFLLEETITWSQWLGGTIIIFGLLLFIASTRRKRKMKMTITP</sequence>
<dbReference type="RefSeq" id="WP_109984830.1">
    <property type="nucleotide sequence ID" value="NZ_JAJUIE010000006.1"/>
</dbReference>
<dbReference type="PANTHER" id="PTHR32322:SF18">
    <property type="entry name" value="S-ADENOSYLMETHIONINE_S-ADENOSYLHOMOCYSTEINE TRANSPORTER"/>
    <property type="match status" value="1"/>
</dbReference>
<evidence type="ECO:0000313" key="9">
    <source>
        <dbReference type="EMBL" id="PWU68057.1"/>
    </source>
</evidence>
<feature type="transmembrane region" description="Helical" evidence="7">
    <location>
        <begin position="36"/>
        <end position="55"/>
    </location>
</feature>
<feature type="transmembrane region" description="Helical" evidence="7">
    <location>
        <begin position="124"/>
        <end position="144"/>
    </location>
</feature>
<keyword evidence="3" id="KW-1003">Cell membrane</keyword>
<feature type="transmembrane region" description="Helical" evidence="7">
    <location>
        <begin position="244"/>
        <end position="263"/>
    </location>
</feature>
<dbReference type="PANTHER" id="PTHR32322">
    <property type="entry name" value="INNER MEMBRANE TRANSPORTER"/>
    <property type="match status" value="1"/>
</dbReference>
<evidence type="ECO:0000256" key="3">
    <source>
        <dbReference type="ARBA" id="ARBA00022475"/>
    </source>
</evidence>
<evidence type="ECO:0000256" key="1">
    <source>
        <dbReference type="ARBA" id="ARBA00004651"/>
    </source>
</evidence>
<dbReference type="SUPFAM" id="SSF103481">
    <property type="entry name" value="Multidrug resistance efflux transporter EmrE"/>
    <property type="match status" value="2"/>
</dbReference>
<dbReference type="InterPro" id="IPR000620">
    <property type="entry name" value="EamA_dom"/>
</dbReference>
<feature type="domain" description="EamA" evidence="8">
    <location>
        <begin position="152"/>
        <end position="286"/>
    </location>
</feature>
<keyword evidence="10" id="KW-1185">Reference proteome</keyword>
<keyword evidence="5 7" id="KW-1133">Transmembrane helix</keyword>
<evidence type="ECO:0000256" key="4">
    <source>
        <dbReference type="ARBA" id="ARBA00022692"/>
    </source>
</evidence>
<dbReference type="Pfam" id="PF00892">
    <property type="entry name" value="EamA"/>
    <property type="match status" value="2"/>
</dbReference>
<evidence type="ECO:0000313" key="10">
    <source>
        <dbReference type="Proteomes" id="UP000245624"/>
    </source>
</evidence>
<dbReference type="InterPro" id="IPR050638">
    <property type="entry name" value="AA-Vitamin_Transporters"/>
</dbReference>
<protein>
    <submittedName>
        <fullName evidence="9">EamA family transporter</fullName>
    </submittedName>
</protein>
<keyword evidence="6 7" id="KW-0472">Membrane</keyword>
<reference evidence="9 10" key="1">
    <citation type="submission" date="2018-05" db="EMBL/GenBank/DDBJ databases">
        <title>Genomic analysis of Gracilibacillus dipsosauri DD1 reveals novel features of a salt-tolerant amylase.</title>
        <authorList>
            <person name="Deutch C.E."/>
            <person name="Yang S."/>
        </authorList>
    </citation>
    <scope>NUCLEOTIDE SEQUENCE [LARGE SCALE GENOMIC DNA]</scope>
    <source>
        <strain evidence="9 10">DD1</strain>
    </source>
</reference>
<evidence type="ECO:0000256" key="5">
    <source>
        <dbReference type="ARBA" id="ARBA00022989"/>
    </source>
</evidence>
<comment type="caution">
    <text evidence="9">The sequence shown here is derived from an EMBL/GenBank/DDBJ whole genome shotgun (WGS) entry which is preliminary data.</text>
</comment>
<comment type="similarity">
    <text evidence="2">Belongs to the EamA transporter family.</text>
</comment>
<feature type="domain" description="EamA" evidence="8">
    <location>
        <begin position="9"/>
        <end position="140"/>
    </location>
</feature>
<dbReference type="EMBL" id="QGTD01000011">
    <property type="protein sequence ID" value="PWU68057.1"/>
    <property type="molecule type" value="Genomic_DNA"/>
</dbReference>
<feature type="transmembrane region" description="Helical" evidence="7">
    <location>
        <begin position="269"/>
        <end position="287"/>
    </location>
</feature>
<evidence type="ECO:0000256" key="2">
    <source>
        <dbReference type="ARBA" id="ARBA00007362"/>
    </source>
</evidence>
<dbReference type="OrthoDB" id="9790852at2"/>
<feature type="transmembrane region" description="Helical" evidence="7">
    <location>
        <begin position="67"/>
        <end position="87"/>
    </location>
</feature>
<dbReference type="InterPro" id="IPR037185">
    <property type="entry name" value="EmrE-like"/>
</dbReference>
<dbReference type="GO" id="GO:0005886">
    <property type="term" value="C:plasma membrane"/>
    <property type="evidence" value="ECO:0007669"/>
    <property type="project" value="UniProtKB-SubCell"/>
</dbReference>
<feature type="transmembrane region" description="Helical" evidence="7">
    <location>
        <begin position="182"/>
        <end position="202"/>
    </location>
</feature>
<gene>
    <name evidence="9" type="ORF">DLJ74_13260</name>
</gene>
<evidence type="ECO:0000256" key="6">
    <source>
        <dbReference type="ARBA" id="ARBA00023136"/>
    </source>
</evidence>
<feature type="transmembrane region" description="Helical" evidence="7">
    <location>
        <begin position="7"/>
        <end position="30"/>
    </location>
</feature>
<feature type="transmembrane region" description="Helical" evidence="7">
    <location>
        <begin position="99"/>
        <end position="117"/>
    </location>
</feature>
<name>A0A317KX30_9BACI</name>
<feature type="transmembrane region" description="Helical" evidence="7">
    <location>
        <begin position="214"/>
        <end position="232"/>
    </location>
</feature>
<feature type="transmembrane region" description="Helical" evidence="7">
    <location>
        <begin position="150"/>
        <end position="170"/>
    </location>
</feature>
<keyword evidence="4 7" id="KW-0812">Transmembrane</keyword>
<comment type="subcellular location">
    <subcellularLocation>
        <location evidence="1">Cell membrane</location>
        <topology evidence="1">Multi-pass membrane protein</topology>
    </subcellularLocation>
</comment>
<proteinExistence type="inferred from homology"/>
<organism evidence="9 10">
    <name type="scientific">Gracilibacillus dipsosauri</name>
    <dbReference type="NCBI Taxonomy" id="178340"/>
    <lineage>
        <taxon>Bacteria</taxon>
        <taxon>Bacillati</taxon>
        <taxon>Bacillota</taxon>
        <taxon>Bacilli</taxon>
        <taxon>Bacillales</taxon>
        <taxon>Bacillaceae</taxon>
        <taxon>Gracilibacillus</taxon>
    </lineage>
</organism>
<dbReference type="AlphaFoldDB" id="A0A317KX30"/>
<dbReference type="Proteomes" id="UP000245624">
    <property type="component" value="Unassembled WGS sequence"/>
</dbReference>
<evidence type="ECO:0000256" key="7">
    <source>
        <dbReference type="SAM" id="Phobius"/>
    </source>
</evidence>